<dbReference type="InterPro" id="IPR012823">
    <property type="entry name" value="Flagell_FliJ"/>
</dbReference>
<dbReference type="Pfam" id="PF02050">
    <property type="entry name" value="FliJ"/>
    <property type="match status" value="1"/>
</dbReference>
<dbReference type="GO" id="GO:0009288">
    <property type="term" value="C:bacterial-type flagellum"/>
    <property type="evidence" value="ECO:0007669"/>
    <property type="project" value="InterPro"/>
</dbReference>
<comment type="similarity">
    <text evidence="2">Belongs to the FliJ family.</text>
</comment>
<comment type="caution">
    <text evidence="11">The sequence shown here is derived from an EMBL/GenBank/DDBJ whole genome shotgun (WGS) entry which is preliminary data.</text>
</comment>
<evidence type="ECO:0000256" key="5">
    <source>
        <dbReference type="ARBA" id="ARBA00022475"/>
    </source>
</evidence>
<keyword evidence="11" id="KW-0966">Cell projection</keyword>
<dbReference type="GO" id="GO:0005886">
    <property type="term" value="C:plasma membrane"/>
    <property type="evidence" value="ECO:0007669"/>
    <property type="project" value="UniProtKB-SubCell"/>
</dbReference>
<evidence type="ECO:0000256" key="3">
    <source>
        <dbReference type="ARBA" id="ARBA00020392"/>
    </source>
</evidence>
<proteinExistence type="inferred from homology"/>
<dbReference type="OrthoDB" id="7063004at2"/>
<dbReference type="STRING" id="1654360.EA58_02390"/>
<protein>
    <recommendedName>
        <fullName evidence="3">Flagellar FliJ protein</fullName>
    </recommendedName>
</protein>
<evidence type="ECO:0000256" key="8">
    <source>
        <dbReference type="ARBA" id="ARBA00022927"/>
    </source>
</evidence>
<keyword evidence="10" id="KW-1006">Bacterial flagellum protein export</keyword>
<evidence type="ECO:0000256" key="6">
    <source>
        <dbReference type="ARBA" id="ARBA00022500"/>
    </source>
</evidence>
<keyword evidence="4" id="KW-0813">Transport</keyword>
<dbReference type="GO" id="GO:0015031">
    <property type="term" value="P:protein transport"/>
    <property type="evidence" value="ECO:0007669"/>
    <property type="project" value="UniProtKB-KW"/>
</dbReference>
<keyword evidence="9" id="KW-0472">Membrane</keyword>
<dbReference type="InterPro" id="IPR053716">
    <property type="entry name" value="Flag_assembly_chemotaxis_eff"/>
</dbReference>
<dbReference type="PANTHER" id="PTHR38786">
    <property type="entry name" value="FLAGELLAR FLIJ PROTEIN"/>
    <property type="match status" value="1"/>
</dbReference>
<evidence type="ECO:0000256" key="7">
    <source>
        <dbReference type="ARBA" id="ARBA00022795"/>
    </source>
</evidence>
<keyword evidence="5" id="KW-1003">Cell membrane</keyword>
<evidence type="ECO:0000256" key="1">
    <source>
        <dbReference type="ARBA" id="ARBA00004413"/>
    </source>
</evidence>
<keyword evidence="12" id="KW-1185">Reference proteome</keyword>
<dbReference type="Gene3D" id="1.10.287.1700">
    <property type="match status" value="1"/>
</dbReference>
<evidence type="ECO:0000256" key="2">
    <source>
        <dbReference type="ARBA" id="ARBA00010004"/>
    </source>
</evidence>
<keyword evidence="11" id="KW-0282">Flagellum</keyword>
<reference evidence="11 12" key="1">
    <citation type="submission" date="2014-04" db="EMBL/GenBank/DDBJ databases">
        <title>Draft genome sequence of Photobacterium halotolerans S2753: a solonamide, ngercheumicin and holomycin producer.</title>
        <authorList>
            <person name="Machado H.R."/>
            <person name="Gram L."/>
        </authorList>
    </citation>
    <scope>NUCLEOTIDE SEQUENCE [LARGE SCALE GENOMIC DNA]</scope>
    <source>
        <strain evidence="11 12">S2753</strain>
    </source>
</reference>
<dbReference type="EMBL" id="JMIB01000004">
    <property type="protein sequence ID" value="KDM93056.1"/>
    <property type="molecule type" value="Genomic_DNA"/>
</dbReference>
<name>A0A066RVC5_9GAMM</name>
<evidence type="ECO:0000256" key="4">
    <source>
        <dbReference type="ARBA" id="ARBA00022448"/>
    </source>
</evidence>
<dbReference type="RefSeq" id="WP_036748478.1">
    <property type="nucleotide sequence ID" value="NZ_JAGSGC010000002.1"/>
</dbReference>
<dbReference type="GO" id="GO:0006935">
    <property type="term" value="P:chemotaxis"/>
    <property type="evidence" value="ECO:0007669"/>
    <property type="project" value="UniProtKB-KW"/>
</dbReference>
<keyword evidence="8" id="KW-0653">Protein transport</keyword>
<accession>A0A066RVC5</accession>
<dbReference type="AlphaFoldDB" id="A0A066RVC5"/>
<dbReference type="Proteomes" id="UP000027192">
    <property type="component" value="Unassembled WGS sequence"/>
</dbReference>
<keyword evidence="7" id="KW-1005">Bacterial flagellum biogenesis</keyword>
<keyword evidence="6" id="KW-0145">Chemotaxis</keyword>
<evidence type="ECO:0000313" key="11">
    <source>
        <dbReference type="EMBL" id="KDM93056.1"/>
    </source>
</evidence>
<evidence type="ECO:0000256" key="10">
    <source>
        <dbReference type="ARBA" id="ARBA00023225"/>
    </source>
</evidence>
<sequence>MSERALELILEQAKEKEHNAFLALEQAKRDLDGFYLQREQIEKYRFDYCRQLTERGQNGLTGSQFSHLHKFLGQLDETLAQQAAAGREFERQVEQCADIWQETRKARKSVEWLLEKKGAEREQRLARQEQKLMDEFATLQSARRMR</sequence>
<dbReference type="PANTHER" id="PTHR38786:SF1">
    <property type="entry name" value="FLAGELLAR FLIJ PROTEIN"/>
    <property type="match status" value="1"/>
</dbReference>
<dbReference type="GO" id="GO:0044781">
    <property type="term" value="P:bacterial-type flagellum organization"/>
    <property type="evidence" value="ECO:0007669"/>
    <property type="project" value="UniProtKB-KW"/>
</dbReference>
<evidence type="ECO:0000256" key="9">
    <source>
        <dbReference type="ARBA" id="ARBA00023136"/>
    </source>
</evidence>
<evidence type="ECO:0000313" key="12">
    <source>
        <dbReference type="Proteomes" id="UP000027192"/>
    </source>
</evidence>
<comment type="subcellular location">
    <subcellularLocation>
        <location evidence="1">Cell membrane</location>
        <topology evidence="1">Peripheral membrane protein</topology>
        <orientation evidence="1">Cytoplasmic side</orientation>
    </subcellularLocation>
</comment>
<dbReference type="InterPro" id="IPR052570">
    <property type="entry name" value="FliJ"/>
</dbReference>
<keyword evidence="11" id="KW-0969">Cilium</keyword>
<organism evidence="11 12">
    <name type="scientific">Photobacterium galatheae</name>
    <dbReference type="NCBI Taxonomy" id="1654360"/>
    <lineage>
        <taxon>Bacteria</taxon>
        <taxon>Pseudomonadati</taxon>
        <taxon>Pseudomonadota</taxon>
        <taxon>Gammaproteobacteria</taxon>
        <taxon>Vibrionales</taxon>
        <taxon>Vibrionaceae</taxon>
        <taxon>Photobacterium</taxon>
    </lineage>
</organism>
<dbReference type="GO" id="GO:0071973">
    <property type="term" value="P:bacterial-type flagellum-dependent cell motility"/>
    <property type="evidence" value="ECO:0007669"/>
    <property type="project" value="InterPro"/>
</dbReference>
<gene>
    <name evidence="11" type="ORF">EA58_02390</name>
</gene>
<dbReference type="NCBIfam" id="TIGR02473">
    <property type="entry name" value="flagell_FliJ"/>
    <property type="match status" value="1"/>
</dbReference>